<organism evidence="3 4">
    <name type="scientific">Thiorhodococcus minor</name>
    <dbReference type="NCBI Taxonomy" id="57489"/>
    <lineage>
        <taxon>Bacteria</taxon>
        <taxon>Pseudomonadati</taxon>
        <taxon>Pseudomonadota</taxon>
        <taxon>Gammaproteobacteria</taxon>
        <taxon>Chromatiales</taxon>
        <taxon>Chromatiaceae</taxon>
        <taxon>Thiorhodococcus</taxon>
    </lineage>
</organism>
<evidence type="ECO:0000256" key="2">
    <source>
        <dbReference type="SAM" id="MobiDB-lite"/>
    </source>
</evidence>
<dbReference type="InterPro" id="IPR006311">
    <property type="entry name" value="TAT_signal"/>
</dbReference>
<dbReference type="NCBIfam" id="TIGR01409">
    <property type="entry name" value="TAT_signal_seq"/>
    <property type="match status" value="1"/>
</dbReference>
<keyword evidence="1" id="KW-0732">Signal</keyword>
<proteinExistence type="predicted"/>
<gene>
    <name evidence="3" type="ORF">G3446_09845</name>
</gene>
<reference evidence="3 4" key="1">
    <citation type="submission" date="2020-02" db="EMBL/GenBank/DDBJ databases">
        <title>Genome sequences of Thiorhodococcus mannitoliphagus and Thiorhodococcus minor, purple sulfur photosynthetic bacteria in the gammaproteobacterial family, Chromatiaceae.</title>
        <authorList>
            <person name="Aviles F.A."/>
            <person name="Meyer T.E."/>
            <person name="Kyndt J.A."/>
        </authorList>
    </citation>
    <scope>NUCLEOTIDE SEQUENCE [LARGE SCALE GENOMIC DNA]</scope>
    <source>
        <strain evidence="3 4">DSM 11518</strain>
    </source>
</reference>
<dbReference type="InterPro" id="IPR019546">
    <property type="entry name" value="TAT_signal_bac_arc"/>
</dbReference>
<dbReference type="PROSITE" id="PS51318">
    <property type="entry name" value="TAT"/>
    <property type="match status" value="1"/>
</dbReference>
<name>A0A6M0JXC1_9GAMM</name>
<dbReference type="AlphaFoldDB" id="A0A6M0JXC1"/>
<feature type="compositionally biased region" description="Low complexity" evidence="2">
    <location>
        <begin position="64"/>
        <end position="75"/>
    </location>
</feature>
<protein>
    <submittedName>
        <fullName evidence="3">Twin-arginine translocation signal domain-containing protein</fullName>
    </submittedName>
</protein>
<feature type="region of interest" description="Disordered" evidence="2">
    <location>
        <begin position="64"/>
        <end position="110"/>
    </location>
</feature>
<evidence type="ECO:0000313" key="3">
    <source>
        <dbReference type="EMBL" id="NEV62188.1"/>
    </source>
</evidence>
<sequence>MAKSESKTALDAALEQVPASRRDFLKRVLGGSAAVAALPLISSEAAAQPPLPLGIGKGVFAAGAAKGAARPAAPSGKGGGGAPRSRGGKGGGGGRSSGGKGSSGGGKSRR</sequence>
<accession>A0A6M0JXC1</accession>
<dbReference type="RefSeq" id="WP_164452660.1">
    <property type="nucleotide sequence ID" value="NZ_JAAIJQ010000023.1"/>
</dbReference>
<comment type="caution">
    <text evidence="3">The sequence shown here is derived from an EMBL/GenBank/DDBJ whole genome shotgun (WGS) entry which is preliminary data.</text>
</comment>
<keyword evidence="4" id="KW-1185">Reference proteome</keyword>
<evidence type="ECO:0000313" key="4">
    <source>
        <dbReference type="Proteomes" id="UP000483379"/>
    </source>
</evidence>
<dbReference type="EMBL" id="JAAIJQ010000023">
    <property type="protein sequence ID" value="NEV62188.1"/>
    <property type="molecule type" value="Genomic_DNA"/>
</dbReference>
<feature type="compositionally biased region" description="Gly residues" evidence="2">
    <location>
        <begin position="76"/>
        <end position="110"/>
    </location>
</feature>
<evidence type="ECO:0000256" key="1">
    <source>
        <dbReference type="ARBA" id="ARBA00022729"/>
    </source>
</evidence>
<dbReference type="Proteomes" id="UP000483379">
    <property type="component" value="Unassembled WGS sequence"/>
</dbReference>